<comment type="caution">
    <text evidence="5">The sequence shown here is derived from an EMBL/GenBank/DDBJ whole genome shotgun (WGS) entry which is preliminary data.</text>
</comment>
<dbReference type="InterPro" id="IPR051448">
    <property type="entry name" value="CdaR-like_regulators"/>
</dbReference>
<dbReference type="Proteomes" id="UP000248214">
    <property type="component" value="Unassembled WGS sequence"/>
</dbReference>
<feature type="domain" description="CdaR GGDEF-like" evidence="4">
    <location>
        <begin position="142"/>
        <end position="259"/>
    </location>
</feature>
<dbReference type="RefSeq" id="WP_110610855.1">
    <property type="nucleotide sequence ID" value="NZ_PDOD01000004.1"/>
</dbReference>
<dbReference type="InterPro" id="IPR042070">
    <property type="entry name" value="PucR_C-HTH_sf"/>
</dbReference>
<dbReference type="InterPro" id="IPR041522">
    <property type="entry name" value="CdaR_GGDEF"/>
</dbReference>
<dbReference type="AlphaFoldDB" id="A0A323T9U1"/>
<name>A0A323T9U1_9BACI</name>
<evidence type="ECO:0000313" key="6">
    <source>
        <dbReference type="Proteomes" id="UP000248214"/>
    </source>
</evidence>
<accession>A0A323T9U1</accession>
<protein>
    <submittedName>
        <fullName evidence="5">Transcriptional regulator</fullName>
    </submittedName>
</protein>
<sequence>MLSREVAQNIVSRTMEILNYNINVMDNNGVIIGSGDKHRIGTIHEVAKQIQIKRDSIEISIEDEQEWNGVKQGINLPIYFHGEVMGTVGITGEPSEVRRYGELVKMTAEMIIEQSFLLKQIQYDERIKREFVYQWITGKGLSDSMFLEKAKTLEIDLLLKRGVVLINERIKDNDHPVKSLDKLEKALSPLLHKEDVMSIINEYIVIIKHADSKKNLTNVVEQWASYFDRKDLIFTSGYLYEDYMAITYSYEQAMNTLEVSKKLELIEQVLKYEDRTIEVLLNRLLKDDTTKMAFPIENPLPDTKGNRDLLNTLDVYITNNCQVNKTAKELFVHRNTLTYRLDKIRTITGKDPRKMIDLFYLYCMCQLKNKLQ</sequence>
<dbReference type="InterPro" id="IPR025736">
    <property type="entry name" value="PucR_C-HTH_dom"/>
</dbReference>
<feature type="domain" description="Putative sugar diacid recognition" evidence="2">
    <location>
        <begin position="2"/>
        <end position="135"/>
    </location>
</feature>
<reference evidence="5 6" key="1">
    <citation type="submission" date="2017-10" db="EMBL/GenBank/DDBJ databases">
        <title>Bacillus sp. nov., a halophilic bacterium isolated from a Keqin Lake.</title>
        <authorList>
            <person name="Wang H."/>
        </authorList>
    </citation>
    <scope>NUCLEOTIDE SEQUENCE [LARGE SCALE GENOMIC DNA]</scope>
    <source>
        <strain evidence="5 6">KQ-12</strain>
    </source>
</reference>
<dbReference type="Gene3D" id="1.10.10.2840">
    <property type="entry name" value="PucR C-terminal helix-turn-helix domain"/>
    <property type="match status" value="1"/>
</dbReference>
<keyword evidence="6" id="KW-1185">Reference proteome</keyword>
<dbReference type="EMBL" id="PDOD01000004">
    <property type="protein sequence ID" value="PYZ92318.1"/>
    <property type="molecule type" value="Genomic_DNA"/>
</dbReference>
<proteinExistence type="inferred from homology"/>
<evidence type="ECO:0000259" key="3">
    <source>
        <dbReference type="Pfam" id="PF13556"/>
    </source>
</evidence>
<organism evidence="5 6">
    <name type="scientific">Salipaludibacillus keqinensis</name>
    <dbReference type="NCBI Taxonomy" id="2045207"/>
    <lineage>
        <taxon>Bacteria</taxon>
        <taxon>Bacillati</taxon>
        <taxon>Bacillota</taxon>
        <taxon>Bacilli</taxon>
        <taxon>Bacillales</taxon>
        <taxon>Bacillaceae</taxon>
    </lineage>
</organism>
<evidence type="ECO:0000313" key="5">
    <source>
        <dbReference type="EMBL" id="PYZ92318.1"/>
    </source>
</evidence>
<evidence type="ECO:0000259" key="4">
    <source>
        <dbReference type="Pfam" id="PF17853"/>
    </source>
</evidence>
<gene>
    <name evidence="5" type="ORF">CR194_15910</name>
</gene>
<feature type="domain" description="PucR C-terminal helix-turn-helix" evidence="3">
    <location>
        <begin position="309"/>
        <end position="366"/>
    </location>
</feature>
<dbReference type="PANTHER" id="PTHR33744:SF15">
    <property type="entry name" value="CARBOHYDRATE DIACID REGULATOR"/>
    <property type="match status" value="1"/>
</dbReference>
<dbReference type="Pfam" id="PF05651">
    <property type="entry name" value="Diacid_rec"/>
    <property type="match status" value="1"/>
</dbReference>
<dbReference type="PANTHER" id="PTHR33744">
    <property type="entry name" value="CARBOHYDRATE DIACID REGULATOR"/>
    <property type="match status" value="1"/>
</dbReference>
<evidence type="ECO:0000256" key="1">
    <source>
        <dbReference type="ARBA" id="ARBA00006754"/>
    </source>
</evidence>
<comment type="similarity">
    <text evidence="1">Belongs to the CdaR family.</text>
</comment>
<dbReference type="InterPro" id="IPR008599">
    <property type="entry name" value="Diacid_rec"/>
</dbReference>
<evidence type="ECO:0000259" key="2">
    <source>
        <dbReference type="Pfam" id="PF05651"/>
    </source>
</evidence>
<dbReference type="Pfam" id="PF17853">
    <property type="entry name" value="GGDEF_2"/>
    <property type="match status" value="1"/>
</dbReference>
<dbReference type="Pfam" id="PF13556">
    <property type="entry name" value="HTH_30"/>
    <property type="match status" value="1"/>
</dbReference>